<sequence length="185" mass="20775">EFVLTGRHCTRRCDGDSVEGEAFGGPIFYGHAARSFNEAPDHPGNVYWYQAKQANKVFAMMDGKQRKIALLGKSREEEGTKTVALSGKKDGLPGIPMSELSSDQQGQVRKTMADLLAMFREKDAKEALKMVDAGGFEHLHLAFFKNHDVGNDKVWDVWQIEGPNCLWFFRGDPHVHAWVNIKRPA</sequence>
<organism evidence="1">
    <name type="scientific">marine metagenome</name>
    <dbReference type="NCBI Taxonomy" id="408172"/>
    <lineage>
        <taxon>unclassified sequences</taxon>
        <taxon>metagenomes</taxon>
        <taxon>ecological metagenomes</taxon>
    </lineage>
</organism>
<gene>
    <name evidence="1" type="ORF">METZ01_LOCUS431698</name>
</gene>
<evidence type="ECO:0008006" key="2">
    <source>
        <dbReference type="Google" id="ProtNLM"/>
    </source>
</evidence>
<proteinExistence type="predicted"/>
<accession>A0A382Y6J9</accession>
<protein>
    <recommendedName>
        <fullName evidence="2">DUF3500 domain-containing protein</fullName>
    </recommendedName>
</protein>
<evidence type="ECO:0000313" key="1">
    <source>
        <dbReference type="EMBL" id="SVD78844.1"/>
    </source>
</evidence>
<reference evidence="1" key="1">
    <citation type="submission" date="2018-05" db="EMBL/GenBank/DDBJ databases">
        <authorList>
            <person name="Lanie J.A."/>
            <person name="Ng W.-L."/>
            <person name="Kazmierczak K.M."/>
            <person name="Andrzejewski T.M."/>
            <person name="Davidsen T.M."/>
            <person name="Wayne K.J."/>
            <person name="Tettelin H."/>
            <person name="Glass J.I."/>
            <person name="Rusch D."/>
            <person name="Podicherti R."/>
            <person name="Tsui H.-C.T."/>
            <person name="Winkler M.E."/>
        </authorList>
    </citation>
    <scope>NUCLEOTIDE SEQUENCE</scope>
</reference>
<feature type="non-terminal residue" evidence="1">
    <location>
        <position position="1"/>
    </location>
</feature>
<dbReference type="EMBL" id="UINC01173313">
    <property type="protein sequence ID" value="SVD78844.1"/>
    <property type="molecule type" value="Genomic_DNA"/>
</dbReference>
<dbReference type="AlphaFoldDB" id="A0A382Y6J9"/>
<name>A0A382Y6J9_9ZZZZ</name>